<comment type="caution">
    <text evidence="2">The sequence shown here is derived from an EMBL/GenBank/DDBJ whole genome shotgun (WGS) entry which is preliminary data.</text>
</comment>
<dbReference type="EMBL" id="CAJNJA010095519">
    <property type="protein sequence ID" value="CAE7942028.1"/>
    <property type="molecule type" value="Genomic_DNA"/>
</dbReference>
<name>A0A813CEA4_9DINO</name>
<proteinExistence type="predicted"/>
<evidence type="ECO:0000313" key="2">
    <source>
        <dbReference type="EMBL" id="CAE7942028.1"/>
    </source>
</evidence>
<feature type="non-terminal residue" evidence="2">
    <location>
        <position position="60"/>
    </location>
</feature>
<evidence type="ECO:0000256" key="1">
    <source>
        <dbReference type="SAM" id="MobiDB-lite"/>
    </source>
</evidence>
<gene>
    <name evidence="2" type="ORF">SNEC2469_LOCUS34499</name>
</gene>
<dbReference type="Proteomes" id="UP000601435">
    <property type="component" value="Unassembled WGS sequence"/>
</dbReference>
<accession>A0A813CEA4</accession>
<reference evidence="2" key="1">
    <citation type="submission" date="2021-02" db="EMBL/GenBank/DDBJ databases">
        <authorList>
            <person name="Dougan E. K."/>
            <person name="Rhodes N."/>
            <person name="Thang M."/>
            <person name="Chan C."/>
        </authorList>
    </citation>
    <scope>NUCLEOTIDE SEQUENCE</scope>
</reference>
<organism evidence="2 3">
    <name type="scientific">Symbiodinium necroappetens</name>
    <dbReference type="NCBI Taxonomy" id="1628268"/>
    <lineage>
        <taxon>Eukaryota</taxon>
        <taxon>Sar</taxon>
        <taxon>Alveolata</taxon>
        <taxon>Dinophyceae</taxon>
        <taxon>Suessiales</taxon>
        <taxon>Symbiodiniaceae</taxon>
        <taxon>Symbiodinium</taxon>
    </lineage>
</organism>
<dbReference type="PROSITE" id="PS51257">
    <property type="entry name" value="PROKAR_LIPOPROTEIN"/>
    <property type="match status" value="1"/>
</dbReference>
<evidence type="ECO:0000313" key="3">
    <source>
        <dbReference type="Proteomes" id="UP000601435"/>
    </source>
</evidence>
<feature type="region of interest" description="Disordered" evidence="1">
    <location>
        <begin position="1"/>
        <end position="20"/>
    </location>
</feature>
<feature type="region of interest" description="Disordered" evidence="1">
    <location>
        <begin position="32"/>
        <end position="60"/>
    </location>
</feature>
<protein>
    <submittedName>
        <fullName evidence="2">Uncharacterized protein</fullName>
    </submittedName>
</protein>
<sequence>MAATRVPLDGSRSAGQAGVSGALACEDGKVSESLEAHPGQGCHQPLQLVRVPGRGTRPGP</sequence>
<dbReference type="AlphaFoldDB" id="A0A813CEA4"/>
<keyword evidence="3" id="KW-1185">Reference proteome</keyword>